<dbReference type="GO" id="GO:0006139">
    <property type="term" value="P:nucleobase-containing compound metabolic process"/>
    <property type="evidence" value="ECO:0007669"/>
    <property type="project" value="InterPro"/>
</dbReference>
<dbReference type="InterPro" id="IPR012337">
    <property type="entry name" value="RNaseH-like_sf"/>
</dbReference>
<sequence length="211" mass="23773">FFSHTLFRGPEGQSIKVDYCRTLEESESVAKEFLGEKVVGFDMEWKAQDAYTLKENVSLIQVATGDRVALFHVARHKGNTVRDIIAPSLKKLIESPKIIKTGVMVWRADGLRLRKFFLLRPQGFVEASHLHNLVEGKRLPNGTVRKAAVALAELTEMHLGWPLHKGDVRTSDWTRSLNQSQIDYAAADAYASFVLYQVLNNKRIAMDPPAP</sequence>
<evidence type="ECO:0000313" key="5">
    <source>
        <dbReference type="Proteomes" id="UP000799438"/>
    </source>
</evidence>
<evidence type="ECO:0000259" key="3">
    <source>
        <dbReference type="SMART" id="SM00474"/>
    </source>
</evidence>
<evidence type="ECO:0000256" key="1">
    <source>
        <dbReference type="ARBA" id="ARBA00022722"/>
    </source>
</evidence>
<dbReference type="EMBL" id="ML995490">
    <property type="protein sequence ID" value="KAF2140129.1"/>
    <property type="molecule type" value="Genomic_DNA"/>
</dbReference>
<accession>A0A6A6B7M2</accession>
<organism evidence="4 5">
    <name type="scientific">Aplosporella prunicola CBS 121167</name>
    <dbReference type="NCBI Taxonomy" id="1176127"/>
    <lineage>
        <taxon>Eukaryota</taxon>
        <taxon>Fungi</taxon>
        <taxon>Dikarya</taxon>
        <taxon>Ascomycota</taxon>
        <taxon>Pezizomycotina</taxon>
        <taxon>Dothideomycetes</taxon>
        <taxon>Dothideomycetes incertae sedis</taxon>
        <taxon>Botryosphaeriales</taxon>
        <taxon>Aplosporellaceae</taxon>
        <taxon>Aplosporella</taxon>
    </lineage>
</organism>
<protein>
    <recommendedName>
        <fullName evidence="3">3'-5' exonuclease domain-containing protein</fullName>
    </recommendedName>
</protein>
<gene>
    <name evidence="4" type="ORF">K452DRAFT_212865</name>
</gene>
<dbReference type="Proteomes" id="UP000799438">
    <property type="component" value="Unassembled WGS sequence"/>
</dbReference>
<dbReference type="GeneID" id="54293700"/>
<dbReference type="Gene3D" id="3.30.420.10">
    <property type="entry name" value="Ribonuclease H-like superfamily/Ribonuclease H"/>
    <property type="match status" value="1"/>
</dbReference>
<evidence type="ECO:0000256" key="2">
    <source>
        <dbReference type="ARBA" id="ARBA00022801"/>
    </source>
</evidence>
<dbReference type="GO" id="GO:0005737">
    <property type="term" value="C:cytoplasm"/>
    <property type="evidence" value="ECO:0007669"/>
    <property type="project" value="TreeGrafter"/>
</dbReference>
<dbReference type="AlphaFoldDB" id="A0A6A6B7M2"/>
<name>A0A6A6B7M2_9PEZI</name>
<dbReference type="RefSeq" id="XP_033395842.1">
    <property type="nucleotide sequence ID" value="XM_033536204.1"/>
</dbReference>
<dbReference type="CDD" id="cd06141">
    <property type="entry name" value="WRN_exo"/>
    <property type="match status" value="1"/>
</dbReference>
<dbReference type="InterPro" id="IPR051132">
    <property type="entry name" value="3-5_Exonuclease_domain"/>
</dbReference>
<dbReference type="Pfam" id="PF01612">
    <property type="entry name" value="DNA_pol_A_exo1"/>
    <property type="match status" value="1"/>
</dbReference>
<dbReference type="GO" id="GO:0005634">
    <property type="term" value="C:nucleus"/>
    <property type="evidence" value="ECO:0007669"/>
    <property type="project" value="TreeGrafter"/>
</dbReference>
<evidence type="ECO:0000313" key="4">
    <source>
        <dbReference type="EMBL" id="KAF2140129.1"/>
    </source>
</evidence>
<dbReference type="OrthoDB" id="1920326at2759"/>
<keyword evidence="1" id="KW-0540">Nuclease</keyword>
<dbReference type="GO" id="GO:0008408">
    <property type="term" value="F:3'-5' exonuclease activity"/>
    <property type="evidence" value="ECO:0007669"/>
    <property type="project" value="InterPro"/>
</dbReference>
<reference evidence="4" key="1">
    <citation type="journal article" date="2020" name="Stud. Mycol.">
        <title>101 Dothideomycetes genomes: a test case for predicting lifestyles and emergence of pathogens.</title>
        <authorList>
            <person name="Haridas S."/>
            <person name="Albert R."/>
            <person name="Binder M."/>
            <person name="Bloem J."/>
            <person name="Labutti K."/>
            <person name="Salamov A."/>
            <person name="Andreopoulos B."/>
            <person name="Baker S."/>
            <person name="Barry K."/>
            <person name="Bills G."/>
            <person name="Bluhm B."/>
            <person name="Cannon C."/>
            <person name="Castanera R."/>
            <person name="Culley D."/>
            <person name="Daum C."/>
            <person name="Ezra D."/>
            <person name="Gonzalez J."/>
            <person name="Henrissat B."/>
            <person name="Kuo A."/>
            <person name="Liang C."/>
            <person name="Lipzen A."/>
            <person name="Lutzoni F."/>
            <person name="Magnuson J."/>
            <person name="Mondo S."/>
            <person name="Nolan M."/>
            <person name="Ohm R."/>
            <person name="Pangilinan J."/>
            <person name="Park H.-J."/>
            <person name="Ramirez L."/>
            <person name="Alfaro M."/>
            <person name="Sun H."/>
            <person name="Tritt A."/>
            <person name="Yoshinaga Y."/>
            <person name="Zwiers L.-H."/>
            <person name="Turgeon B."/>
            <person name="Goodwin S."/>
            <person name="Spatafora J."/>
            <person name="Crous P."/>
            <person name="Grigoriev I."/>
        </authorList>
    </citation>
    <scope>NUCLEOTIDE SEQUENCE</scope>
    <source>
        <strain evidence="4">CBS 121167</strain>
    </source>
</reference>
<proteinExistence type="predicted"/>
<dbReference type="PANTHER" id="PTHR13620">
    <property type="entry name" value="3-5 EXONUCLEASE"/>
    <property type="match status" value="1"/>
</dbReference>
<feature type="domain" description="3'-5' exonuclease" evidence="3">
    <location>
        <begin position="17"/>
        <end position="204"/>
    </location>
</feature>
<dbReference type="SUPFAM" id="SSF53098">
    <property type="entry name" value="Ribonuclease H-like"/>
    <property type="match status" value="1"/>
</dbReference>
<dbReference type="PANTHER" id="PTHR13620:SF104">
    <property type="entry name" value="EXONUCLEASE 3'-5' DOMAIN-CONTAINING PROTEIN 2"/>
    <property type="match status" value="1"/>
</dbReference>
<keyword evidence="5" id="KW-1185">Reference proteome</keyword>
<dbReference type="SMART" id="SM00474">
    <property type="entry name" value="35EXOc"/>
    <property type="match status" value="1"/>
</dbReference>
<feature type="non-terminal residue" evidence="4">
    <location>
        <position position="1"/>
    </location>
</feature>
<dbReference type="InterPro" id="IPR002562">
    <property type="entry name" value="3'-5'_exonuclease_dom"/>
</dbReference>
<dbReference type="GO" id="GO:0003676">
    <property type="term" value="F:nucleic acid binding"/>
    <property type="evidence" value="ECO:0007669"/>
    <property type="project" value="InterPro"/>
</dbReference>
<dbReference type="InterPro" id="IPR036397">
    <property type="entry name" value="RNaseH_sf"/>
</dbReference>
<keyword evidence="2" id="KW-0378">Hydrolase</keyword>
<feature type="non-terminal residue" evidence="4">
    <location>
        <position position="211"/>
    </location>
</feature>